<sequence>MLGRNITILPCYHSRRIAETRKSGGFDNISKNPEFARQLGKVSKRKSLLSESHPDPLADFSEIISGEYAVTQRDQLYFQPKGKRRLKGIAKREGYRSEELLSPDKVRVYVAG</sequence>
<protein>
    <submittedName>
        <fullName evidence="2">Uncharacterized protein</fullName>
    </submittedName>
</protein>
<dbReference type="AlphaFoldDB" id="A0A450SNN7"/>
<organism evidence="2">
    <name type="scientific">Candidatus Kentrum sp. DK</name>
    <dbReference type="NCBI Taxonomy" id="2126562"/>
    <lineage>
        <taxon>Bacteria</taxon>
        <taxon>Pseudomonadati</taxon>
        <taxon>Pseudomonadota</taxon>
        <taxon>Gammaproteobacteria</taxon>
        <taxon>Candidatus Kentrum</taxon>
    </lineage>
</organism>
<dbReference type="EMBL" id="CAADEY010000048">
    <property type="protein sequence ID" value="VFJ55255.1"/>
    <property type="molecule type" value="Genomic_DNA"/>
</dbReference>
<dbReference type="EMBL" id="CAADEX010000052">
    <property type="protein sequence ID" value="VFJ55455.1"/>
    <property type="molecule type" value="Genomic_DNA"/>
</dbReference>
<gene>
    <name evidence="2" type="ORF">BECKDK2373B_GA0170837_105221</name>
    <name evidence="1" type="ORF">BECKDK2373C_GA0170839_10484</name>
</gene>
<proteinExistence type="predicted"/>
<name>A0A450SNN7_9GAMM</name>
<evidence type="ECO:0000313" key="1">
    <source>
        <dbReference type="EMBL" id="VFJ55255.1"/>
    </source>
</evidence>
<accession>A0A450SNN7</accession>
<evidence type="ECO:0000313" key="2">
    <source>
        <dbReference type="EMBL" id="VFJ55455.1"/>
    </source>
</evidence>
<reference evidence="2" key="1">
    <citation type="submission" date="2019-02" db="EMBL/GenBank/DDBJ databases">
        <authorList>
            <person name="Gruber-Vodicka R. H."/>
            <person name="Seah K. B. B."/>
        </authorList>
    </citation>
    <scope>NUCLEOTIDE SEQUENCE</scope>
    <source>
        <strain evidence="1">BECK_DK161</strain>
        <strain evidence="2">BECK_DK47</strain>
    </source>
</reference>